<dbReference type="PROSITE" id="PS51257">
    <property type="entry name" value="PROKAR_LIPOPROTEIN"/>
    <property type="match status" value="1"/>
</dbReference>
<protein>
    <recommendedName>
        <fullName evidence="4">Lipoprotein</fullName>
    </recommendedName>
</protein>
<dbReference type="RefSeq" id="WP_045298541.1">
    <property type="nucleotide sequence ID" value="NZ_JYJA01000033.1"/>
</dbReference>
<keyword evidence="3" id="KW-1185">Reference proteome</keyword>
<feature type="chain" id="PRO_5038740564" description="Lipoprotein" evidence="1">
    <location>
        <begin position="27"/>
        <end position="293"/>
    </location>
</feature>
<comment type="caution">
    <text evidence="2">The sequence shown here is derived from an EMBL/GenBank/DDBJ whole genome shotgun (WGS) entry which is preliminary data.</text>
</comment>
<dbReference type="OrthoDB" id="3784033at2"/>
<dbReference type="Proteomes" id="UP000034098">
    <property type="component" value="Unassembled WGS sequence"/>
</dbReference>
<dbReference type="PATRIC" id="fig|69370.6.peg.1872"/>
<feature type="signal peptide" evidence="1">
    <location>
        <begin position="1"/>
        <end position="26"/>
    </location>
</feature>
<evidence type="ECO:0008006" key="4">
    <source>
        <dbReference type="Google" id="ProtNLM"/>
    </source>
</evidence>
<evidence type="ECO:0000313" key="3">
    <source>
        <dbReference type="Proteomes" id="UP000034098"/>
    </source>
</evidence>
<organism evidence="2 3">
    <name type="scientific">Microbacterium trichothecenolyticum</name>
    <name type="common">Aureobacterium trichothecenolyticum</name>
    <dbReference type="NCBI Taxonomy" id="69370"/>
    <lineage>
        <taxon>Bacteria</taxon>
        <taxon>Bacillati</taxon>
        <taxon>Actinomycetota</taxon>
        <taxon>Actinomycetes</taxon>
        <taxon>Micrococcales</taxon>
        <taxon>Microbacteriaceae</taxon>
        <taxon>Microbacterium</taxon>
    </lineage>
</organism>
<proteinExistence type="predicted"/>
<dbReference type="AlphaFoldDB" id="A0A0M2H8X5"/>
<name>A0A0M2H8X5_MICTR</name>
<dbReference type="EMBL" id="JYJA01000033">
    <property type="protein sequence ID" value="KJL42876.1"/>
    <property type="molecule type" value="Genomic_DNA"/>
</dbReference>
<keyword evidence="1" id="KW-0732">Signal</keyword>
<accession>A0A0M2H8X5</accession>
<gene>
    <name evidence="2" type="ORF">RS82_01841</name>
</gene>
<evidence type="ECO:0000256" key="1">
    <source>
        <dbReference type="SAM" id="SignalP"/>
    </source>
</evidence>
<reference evidence="2 3" key="1">
    <citation type="submission" date="2015-02" db="EMBL/GenBank/DDBJ databases">
        <title>Draft genome sequences of ten Microbacterium spp. with emphasis on heavy metal contaminated environments.</title>
        <authorList>
            <person name="Corretto E."/>
        </authorList>
    </citation>
    <scope>NUCLEOTIDE SEQUENCE [LARGE SCALE GENOMIC DNA]</scope>
    <source>
        <strain evidence="2 3">DSM 8608</strain>
    </source>
</reference>
<evidence type="ECO:0000313" key="2">
    <source>
        <dbReference type="EMBL" id="KJL42876.1"/>
    </source>
</evidence>
<sequence>MRTPSRRRPRLGVVALAGALALTGCAATARTPEPAPTLPAGVVVELQQLRSDVAGRQAQVHLENGGDAPLTVAEVRVEDERLAGPAVRVIGGRVSTVAPGGAVDIRVQLPPVDCTAPDDGEVHVVLELTGDSASTEVTASAPDPLGFLAELHARECLLERVRDAAALSFTGFEPSAPGAPAALELTVSPTGDAAVTIEGIGRTNLIDFAGAASEEVHALDVEVTEGESEPIVVQIPIVPFRCDPHAVQEDKRGTIFDLAVGLEGESGSVELFVGEEMRGRILTWVAAWCGFGG</sequence>